<reference evidence="1 2" key="1">
    <citation type="journal article" date="2020" name="Nature">
        <title>Six reference-quality genomes reveal evolution of bat adaptations.</title>
        <authorList>
            <person name="Jebb D."/>
            <person name="Huang Z."/>
            <person name="Pippel M."/>
            <person name="Hughes G.M."/>
            <person name="Lavrichenko K."/>
            <person name="Devanna P."/>
            <person name="Winkler S."/>
            <person name="Jermiin L.S."/>
            <person name="Skirmuntt E.C."/>
            <person name="Katzourakis A."/>
            <person name="Burkitt-Gray L."/>
            <person name="Ray D.A."/>
            <person name="Sullivan K.A.M."/>
            <person name="Roscito J.G."/>
            <person name="Kirilenko B.M."/>
            <person name="Davalos L.M."/>
            <person name="Corthals A.P."/>
            <person name="Power M.L."/>
            <person name="Jones G."/>
            <person name="Ransome R.D."/>
            <person name="Dechmann D.K.N."/>
            <person name="Locatelli A.G."/>
            <person name="Puechmaille S.J."/>
            <person name="Fedrigo O."/>
            <person name="Jarvis E.D."/>
            <person name="Hiller M."/>
            <person name="Vernes S.C."/>
            <person name="Myers E.W."/>
            <person name="Teeling E.C."/>
        </authorList>
    </citation>
    <scope>NUCLEOTIDE SEQUENCE [LARGE SCALE GENOMIC DNA]</scope>
    <source>
        <strain evidence="1">MRouAeg1</strain>
        <tissue evidence="1">Muscle</tissue>
    </source>
</reference>
<keyword evidence="2" id="KW-1185">Reference proteome</keyword>
<dbReference type="EMBL" id="JACASE010000018">
    <property type="protein sequence ID" value="KAF6395057.1"/>
    <property type="molecule type" value="Genomic_DNA"/>
</dbReference>
<gene>
    <name evidence="1" type="ORF">HJG63_001759</name>
</gene>
<comment type="caution">
    <text evidence="1">The sequence shown here is derived from an EMBL/GenBank/DDBJ whole genome shotgun (WGS) entry which is preliminary data.</text>
</comment>
<sequence>MKKPPTKKTILCHFTGLIRARYQPQFHRILDRFIHCQSSTAVKQGGVEIKAFKQSNYGI</sequence>
<protein>
    <submittedName>
        <fullName evidence="1">Uncharacterized protein</fullName>
    </submittedName>
</protein>
<organism evidence="1 2">
    <name type="scientific">Rousettus aegyptiacus</name>
    <name type="common">Egyptian fruit bat</name>
    <name type="synonym">Pteropus aegyptiacus</name>
    <dbReference type="NCBI Taxonomy" id="9407"/>
    <lineage>
        <taxon>Eukaryota</taxon>
        <taxon>Metazoa</taxon>
        <taxon>Chordata</taxon>
        <taxon>Craniata</taxon>
        <taxon>Vertebrata</taxon>
        <taxon>Euteleostomi</taxon>
        <taxon>Mammalia</taxon>
        <taxon>Eutheria</taxon>
        <taxon>Laurasiatheria</taxon>
        <taxon>Chiroptera</taxon>
        <taxon>Yinpterochiroptera</taxon>
        <taxon>Pteropodoidea</taxon>
        <taxon>Pteropodidae</taxon>
        <taxon>Rousettinae</taxon>
        <taxon>Rousettus</taxon>
    </lineage>
</organism>
<evidence type="ECO:0000313" key="2">
    <source>
        <dbReference type="Proteomes" id="UP000593571"/>
    </source>
</evidence>
<evidence type="ECO:0000313" key="1">
    <source>
        <dbReference type="EMBL" id="KAF6395057.1"/>
    </source>
</evidence>
<name>A0A7J8B8A1_ROUAE</name>
<dbReference type="AlphaFoldDB" id="A0A7J8B8A1"/>
<accession>A0A7J8B8A1</accession>
<dbReference type="Proteomes" id="UP000593571">
    <property type="component" value="Unassembled WGS sequence"/>
</dbReference>
<proteinExistence type="predicted"/>